<proteinExistence type="predicted"/>
<accession>A0A2K1IFY9</accession>
<reference evidence="2" key="3">
    <citation type="submission" date="2020-12" db="UniProtKB">
        <authorList>
            <consortium name="EnsemblPlants"/>
        </authorList>
    </citation>
    <scope>IDENTIFICATION</scope>
</reference>
<dbReference type="Gramene" id="Pp3c24_7720V3.2">
    <property type="protein sequence ID" value="PAC:32910448.CDS.1"/>
    <property type="gene ID" value="Pp3c24_7720"/>
</dbReference>
<keyword evidence="3" id="KW-1185">Reference proteome</keyword>
<evidence type="ECO:0000313" key="2">
    <source>
        <dbReference type="EnsemblPlants" id="PAC:32910447.CDS.1"/>
    </source>
</evidence>
<reference evidence="1 3" key="1">
    <citation type="journal article" date="2008" name="Science">
        <title>The Physcomitrella genome reveals evolutionary insights into the conquest of land by plants.</title>
        <authorList>
            <person name="Rensing S."/>
            <person name="Lang D."/>
            <person name="Zimmer A."/>
            <person name="Terry A."/>
            <person name="Salamov A."/>
            <person name="Shapiro H."/>
            <person name="Nishiyama T."/>
            <person name="Perroud P.-F."/>
            <person name="Lindquist E."/>
            <person name="Kamisugi Y."/>
            <person name="Tanahashi T."/>
            <person name="Sakakibara K."/>
            <person name="Fujita T."/>
            <person name="Oishi K."/>
            <person name="Shin-I T."/>
            <person name="Kuroki Y."/>
            <person name="Toyoda A."/>
            <person name="Suzuki Y."/>
            <person name="Hashimoto A."/>
            <person name="Yamaguchi K."/>
            <person name="Sugano A."/>
            <person name="Kohara Y."/>
            <person name="Fujiyama A."/>
            <person name="Anterola A."/>
            <person name="Aoki S."/>
            <person name="Ashton N."/>
            <person name="Barbazuk W.B."/>
            <person name="Barker E."/>
            <person name="Bennetzen J."/>
            <person name="Bezanilla M."/>
            <person name="Blankenship R."/>
            <person name="Cho S.H."/>
            <person name="Dutcher S."/>
            <person name="Estelle M."/>
            <person name="Fawcett J.A."/>
            <person name="Gundlach H."/>
            <person name="Hanada K."/>
            <person name="Heyl A."/>
            <person name="Hicks K.A."/>
            <person name="Hugh J."/>
            <person name="Lohr M."/>
            <person name="Mayer K."/>
            <person name="Melkozernov A."/>
            <person name="Murata T."/>
            <person name="Nelson D."/>
            <person name="Pils B."/>
            <person name="Prigge M."/>
            <person name="Reiss B."/>
            <person name="Renner T."/>
            <person name="Rombauts S."/>
            <person name="Rushton P."/>
            <person name="Sanderfoot A."/>
            <person name="Schween G."/>
            <person name="Shiu S.-H."/>
            <person name="Stueber K."/>
            <person name="Theodoulou F.L."/>
            <person name="Tu H."/>
            <person name="Van de Peer Y."/>
            <person name="Verrier P.J."/>
            <person name="Waters E."/>
            <person name="Wood A."/>
            <person name="Yang L."/>
            <person name="Cove D."/>
            <person name="Cuming A."/>
            <person name="Hasebe M."/>
            <person name="Lucas S."/>
            <person name="Mishler D.B."/>
            <person name="Reski R."/>
            <person name="Grigoriev I."/>
            <person name="Quatrano R.S."/>
            <person name="Boore J.L."/>
        </authorList>
    </citation>
    <scope>NUCLEOTIDE SEQUENCE [LARGE SCALE GENOMIC DNA]</scope>
    <source>
        <strain evidence="2 3">cv. Gransden 2004</strain>
    </source>
</reference>
<reference evidence="1 3" key="2">
    <citation type="journal article" date="2018" name="Plant J.">
        <title>The Physcomitrella patens chromosome-scale assembly reveals moss genome structure and evolution.</title>
        <authorList>
            <person name="Lang D."/>
            <person name="Ullrich K.K."/>
            <person name="Murat F."/>
            <person name="Fuchs J."/>
            <person name="Jenkins J."/>
            <person name="Haas F.B."/>
            <person name="Piednoel M."/>
            <person name="Gundlach H."/>
            <person name="Van Bel M."/>
            <person name="Meyberg R."/>
            <person name="Vives C."/>
            <person name="Morata J."/>
            <person name="Symeonidi A."/>
            <person name="Hiss M."/>
            <person name="Muchero W."/>
            <person name="Kamisugi Y."/>
            <person name="Saleh O."/>
            <person name="Blanc G."/>
            <person name="Decker E.L."/>
            <person name="van Gessel N."/>
            <person name="Grimwood J."/>
            <person name="Hayes R.D."/>
            <person name="Graham S.W."/>
            <person name="Gunter L.E."/>
            <person name="McDaniel S.F."/>
            <person name="Hoernstein S.N.W."/>
            <person name="Larsson A."/>
            <person name="Li F.W."/>
            <person name="Perroud P.F."/>
            <person name="Phillips J."/>
            <person name="Ranjan P."/>
            <person name="Rokshar D.S."/>
            <person name="Rothfels C.J."/>
            <person name="Schneider L."/>
            <person name="Shu S."/>
            <person name="Stevenson D.W."/>
            <person name="Thummler F."/>
            <person name="Tillich M."/>
            <person name="Villarreal Aguilar J.C."/>
            <person name="Widiez T."/>
            <person name="Wong G.K."/>
            <person name="Wymore A."/>
            <person name="Zhang Y."/>
            <person name="Zimmer A.D."/>
            <person name="Quatrano R.S."/>
            <person name="Mayer K.F.X."/>
            <person name="Goodstein D."/>
            <person name="Casacuberta J.M."/>
            <person name="Vandepoele K."/>
            <person name="Reski R."/>
            <person name="Cuming A.C."/>
            <person name="Tuskan G.A."/>
            <person name="Maumus F."/>
            <person name="Salse J."/>
            <person name="Schmutz J."/>
            <person name="Rensing S.A."/>
        </authorList>
    </citation>
    <scope>NUCLEOTIDE SEQUENCE [LARGE SCALE GENOMIC DNA]</scope>
    <source>
        <strain evidence="2 3">cv. Gransden 2004</strain>
    </source>
</reference>
<dbReference type="PaxDb" id="3218-PP1S73_123V6.1"/>
<dbReference type="EnsemblPlants" id="Pp3c24_7720V3.1">
    <property type="protein sequence ID" value="PAC:32910447.CDS.1"/>
    <property type="gene ID" value="Pp3c24_7720"/>
</dbReference>
<gene>
    <name evidence="1" type="ORF">PHYPA_028776</name>
</gene>
<evidence type="ECO:0000313" key="3">
    <source>
        <dbReference type="Proteomes" id="UP000006727"/>
    </source>
</evidence>
<dbReference type="Proteomes" id="UP000006727">
    <property type="component" value="Chromosome 24"/>
</dbReference>
<organism evidence="1">
    <name type="scientific">Physcomitrium patens</name>
    <name type="common">Spreading-leaved earth moss</name>
    <name type="synonym">Physcomitrella patens</name>
    <dbReference type="NCBI Taxonomy" id="3218"/>
    <lineage>
        <taxon>Eukaryota</taxon>
        <taxon>Viridiplantae</taxon>
        <taxon>Streptophyta</taxon>
        <taxon>Embryophyta</taxon>
        <taxon>Bryophyta</taxon>
        <taxon>Bryophytina</taxon>
        <taxon>Bryopsida</taxon>
        <taxon>Funariidae</taxon>
        <taxon>Funariales</taxon>
        <taxon>Funariaceae</taxon>
        <taxon>Physcomitrium</taxon>
    </lineage>
</organism>
<name>A0A2K1IFY9_PHYPA</name>
<dbReference type="AlphaFoldDB" id="A0A2K1IFY9"/>
<dbReference type="EnsemblPlants" id="Pp3c24_7720V3.2">
    <property type="protein sequence ID" value="PAC:32910448.CDS.1"/>
    <property type="gene ID" value="Pp3c24_7720"/>
</dbReference>
<dbReference type="Gramene" id="Pp3c24_7720V3.1">
    <property type="protein sequence ID" value="PAC:32910447.CDS.1"/>
    <property type="gene ID" value="Pp3c24_7720"/>
</dbReference>
<protein>
    <submittedName>
        <fullName evidence="1 2">Uncharacterized protein</fullName>
    </submittedName>
</protein>
<dbReference type="EMBL" id="ABEU02000024">
    <property type="protein sequence ID" value="PNR28184.1"/>
    <property type="molecule type" value="Genomic_DNA"/>
</dbReference>
<dbReference type="InParanoid" id="A0A2K1IFY9"/>
<evidence type="ECO:0000313" key="1">
    <source>
        <dbReference type="EMBL" id="PNR28184.1"/>
    </source>
</evidence>
<sequence length="94" mass="10452">MTDLASHDNTFFLRLASSQRTHLERCALKHDIKLIKTPSRRGVTVLTDRSYLPVRSRVSRTSLTAAKAGNCMDKADTKLRALISLGPNVTIELT</sequence>